<sequence>MNPSDRTGSLERRYRRLLRLLPADHRAARGEELLGLLIDLDEGRTRPSLRQAVGVFGLALRLRLPRAASLLLAAFLVAYSTAVLETVYRINTGAIRSVSTAGSPSTT</sequence>
<proteinExistence type="predicted"/>
<dbReference type="RefSeq" id="WP_259858729.1">
    <property type="nucleotide sequence ID" value="NZ_BAAAST010000028.1"/>
</dbReference>
<keyword evidence="1" id="KW-0812">Transmembrane</keyword>
<keyword evidence="1" id="KW-1133">Transmembrane helix</keyword>
<gene>
    <name evidence="2" type="ORF">Dfulv_38460</name>
</gene>
<keyword evidence="1" id="KW-0472">Membrane</keyword>
<reference evidence="2" key="2">
    <citation type="submission" date="2022-09" db="EMBL/GenBank/DDBJ databases">
        <title>Biosynthetic gene clusters of Dactylosporangioum fulvum.</title>
        <authorList>
            <person name="Caradec T."/>
        </authorList>
    </citation>
    <scope>NUCLEOTIDE SEQUENCE</scope>
    <source>
        <strain evidence="2">NRRL B-16292</strain>
    </source>
</reference>
<evidence type="ECO:0000256" key="1">
    <source>
        <dbReference type="SAM" id="Phobius"/>
    </source>
</evidence>
<reference evidence="2" key="1">
    <citation type="submission" date="2021-04" db="EMBL/GenBank/DDBJ databases">
        <authorList>
            <person name="Hartkoorn R.C."/>
            <person name="Beaudoing E."/>
            <person name="Hot D."/>
        </authorList>
    </citation>
    <scope>NUCLEOTIDE SEQUENCE</scope>
    <source>
        <strain evidence="2">NRRL B-16292</strain>
    </source>
</reference>
<keyword evidence="3" id="KW-1185">Reference proteome</keyword>
<dbReference type="EMBL" id="CP073720">
    <property type="protein sequence ID" value="UWP80966.1"/>
    <property type="molecule type" value="Genomic_DNA"/>
</dbReference>
<dbReference type="Proteomes" id="UP001059617">
    <property type="component" value="Chromosome"/>
</dbReference>
<name>A0ABY5VYW5_9ACTN</name>
<evidence type="ECO:0000313" key="2">
    <source>
        <dbReference type="EMBL" id="UWP80966.1"/>
    </source>
</evidence>
<organism evidence="2 3">
    <name type="scientific">Dactylosporangium fulvum</name>
    <dbReference type="NCBI Taxonomy" id="53359"/>
    <lineage>
        <taxon>Bacteria</taxon>
        <taxon>Bacillati</taxon>
        <taxon>Actinomycetota</taxon>
        <taxon>Actinomycetes</taxon>
        <taxon>Micromonosporales</taxon>
        <taxon>Micromonosporaceae</taxon>
        <taxon>Dactylosporangium</taxon>
    </lineage>
</organism>
<protein>
    <submittedName>
        <fullName evidence="2">Uncharacterized protein</fullName>
    </submittedName>
</protein>
<accession>A0ABY5VYW5</accession>
<evidence type="ECO:0000313" key="3">
    <source>
        <dbReference type="Proteomes" id="UP001059617"/>
    </source>
</evidence>
<feature type="transmembrane region" description="Helical" evidence="1">
    <location>
        <begin position="67"/>
        <end position="88"/>
    </location>
</feature>